<dbReference type="Proteomes" id="UP000033854">
    <property type="component" value="Unassembled WGS sequence"/>
</dbReference>
<protein>
    <submittedName>
        <fullName evidence="1">Uncharacterized protein</fullName>
    </submittedName>
</protein>
<reference evidence="1 2" key="1">
    <citation type="journal article" date="2015" name="Nature">
        <title>rRNA introns, odd ribosomes, and small enigmatic genomes across a large radiation of phyla.</title>
        <authorList>
            <person name="Brown C.T."/>
            <person name="Hug L.A."/>
            <person name="Thomas B.C."/>
            <person name="Sharon I."/>
            <person name="Castelle C.J."/>
            <person name="Singh A."/>
            <person name="Wilkins M.J."/>
            <person name="Williams K.H."/>
            <person name="Banfield J.F."/>
        </authorList>
    </citation>
    <scope>NUCLEOTIDE SEQUENCE [LARGE SCALE GENOMIC DNA]</scope>
</reference>
<dbReference type="AlphaFoldDB" id="A0A0G0Z1P8"/>
<comment type="caution">
    <text evidence="1">The sequence shown here is derived from an EMBL/GenBank/DDBJ whole genome shotgun (WGS) entry which is preliminary data.</text>
</comment>
<accession>A0A0G0Z1P8</accession>
<gene>
    <name evidence="1" type="ORF">UV06_C0007G0014</name>
</gene>
<proteinExistence type="predicted"/>
<organism evidence="1 2">
    <name type="scientific">Candidatus Collierbacteria bacterium GW2011_GWA2_42_17</name>
    <dbReference type="NCBI Taxonomy" id="1618378"/>
    <lineage>
        <taxon>Bacteria</taxon>
        <taxon>Candidatus Collieribacteriota</taxon>
    </lineage>
</organism>
<dbReference type="EMBL" id="LCDA01000007">
    <property type="protein sequence ID" value="KKS42684.1"/>
    <property type="molecule type" value="Genomic_DNA"/>
</dbReference>
<sequence length="100" mass="12013">MATKYLEIFNEMVKKHEKEFDAFQLLHDKYEKDPKKWQGEFNCEGAKIMEIVREYENRLCGHMENTNNATYSAKLAEKFRNEIKRYLPKLDMIGVVIVYE</sequence>
<evidence type="ECO:0000313" key="2">
    <source>
        <dbReference type="Proteomes" id="UP000033854"/>
    </source>
</evidence>
<evidence type="ECO:0000313" key="1">
    <source>
        <dbReference type="EMBL" id="KKS42684.1"/>
    </source>
</evidence>
<name>A0A0G0Z1P8_9BACT</name>